<evidence type="ECO:0000313" key="10">
    <source>
        <dbReference type="Proteomes" id="UP001175261"/>
    </source>
</evidence>
<evidence type="ECO:0000313" key="9">
    <source>
        <dbReference type="EMBL" id="KAK0388857.1"/>
    </source>
</evidence>
<dbReference type="Proteomes" id="UP001175261">
    <property type="component" value="Unassembled WGS sequence"/>
</dbReference>
<evidence type="ECO:0000256" key="6">
    <source>
        <dbReference type="ARBA" id="ARBA00023242"/>
    </source>
</evidence>
<protein>
    <recommendedName>
        <fullName evidence="8">Zn(2)-C6 fungal-type domain-containing protein</fullName>
    </recommendedName>
</protein>
<evidence type="ECO:0000259" key="8">
    <source>
        <dbReference type="PROSITE" id="PS50048"/>
    </source>
</evidence>
<keyword evidence="6" id="KW-0539">Nucleus</keyword>
<feature type="compositionally biased region" description="Low complexity" evidence="7">
    <location>
        <begin position="159"/>
        <end position="168"/>
    </location>
</feature>
<dbReference type="InterPro" id="IPR001138">
    <property type="entry name" value="Zn2Cys6_DnaBD"/>
</dbReference>
<dbReference type="Gene3D" id="4.10.240.10">
    <property type="entry name" value="Zn(2)-C6 fungal-type DNA-binding domain"/>
    <property type="match status" value="1"/>
</dbReference>
<dbReference type="SMART" id="SM00066">
    <property type="entry name" value="GAL4"/>
    <property type="match status" value="1"/>
</dbReference>
<evidence type="ECO:0000256" key="3">
    <source>
        <dbReference type="ARBA" id="ARBA00023015"/>
    </source>
</evidence>
<dbReference type="GO" id="GO:0000978">
    <property type="term" value="F:RNA polymerase II cis-regulatory region sequence-specific DNA binding"/>
    <property type="evidence" value="ECO:0007669"/>
    <property type="project" value="TreeGrafter"/>
</dbReference>
<dbReference type="PROSITE" id="PS50048">
    <property type="entry name" value="ZN2_CY6_FUNGAL_2"/>
    <property type="match status" value="1"/>
</dbReference>
<feature type="compositionally biased region" description="Polar residues" evidence="7">
    <location>
        <begin position="127"/>
        <end position="139"/>
    </location>
</feature>
<dbReference type="InterPro" id="IPR007219">
    <property type="entry name" value="XnlR_reg_dom"/>
</dbReference>
<reference evidence="9" key="1">
    <citation type="submission" date="2022-10" db="EMBL/GenBank/DDBJ databases">
        <title>Determination and structural analysis of whole genome sequence of Sarocladium strictum F4-1.</title>
        <authorList>
            <person name="Hu L."/>
            <person name="Jiang Y."/>
        </authorList>
    </citation>
    <scope>NUCLEOTIDE SEQUENCE</scope>
    <source>
        <strain evidence="9">F4-1</strain>
    </source>
</reference>
<evidence type="ECO:0000256" key="1">
    <source>
        <dbReference type="ARBA" id="ARBA00022723"/>
    </source>
</evidence>
<gene>
    <name evidence="9" type="ORF">NLU13_5100</name>
</gene>
<dbReference type="CDD" id="cd12148">
    <property type="entry name" value="fungal_TF_MHR"/>
    <property type="match status" value="1"/>
</dbReference>
<feature type="compositionally biased region" description="Low complexity" evidence="7">
    <location>
        <begin position="1"/>
        <end position="16"/>
    </location>
</feature>
<feature type="region of interest" description="Disordered" evidence="7">
    <location>
        <begin position="159"/>
        <end position="181"/>
    </location>
</feature>
<evidence type="ECO:0000256" key="4">
    <source>
        <dbReference type="ARBA" id="ARBA00023125"/>
    </source>
</evidence>
<evidence type="ECO:0000256" key="5">
    <source>
        <dbReference type="ARBA" id="ARBA00023163"/>
    </source>
</evidence>
<dbReference type="GO" id="GO:0001228">
    <property type="term" value="F:DNA-binding transcription activator activity, RNA polymerase II-specific"/>
    <property type="evidence" value="ECO:0007669"/>
    <property type="project" value="TreeGrafter"/>
</dbReference>
<sequence>MSGSNHSHSGSPGSHGDAQSHVREKKRRRPALACEQCRKRKVRCDRTKPCGPCLKARISPCTYAPTHVPAVRGKKGPAPKDPQESSTRQYDIRPAPVTRRGSTAGVWSTLKGVVQPPQQQSRPRSSNQTSIDGSTNQNAADVDRLIQKVNFLQEKLNSVSQQVDSSDSGPKRWPGHATLQHQEKGKIVKTRYYSCGHWMHGAYLFPTELSILVHAESSKGDVFLNLMRCKDLARKIKEARLQPLISNNLGNSLPARALADQLIENYIRAFEGPMRILHIPSFRSEYHRFLQSPESAGTPFRMQLQLCLAIGAALQDDTFTLRQSAMQWVYEAQIWMMLPSEKDRITYMGVQIMCLICLARTVCSAGADLAWIGGGQLLRMAVYMGLHRDPLKLGTMSVYRAEMRRRLWATVMELDVQFAIDAGASSLMDSMDYDTLAPANLNDDQLTDENEKERPASSDMPAMKVPTQASVQIALHRSLPVRLAILRHINGIDSHDSYNATLGLNSSLVKECRLLSKTLHGLKVAVDKESPDNLDAGPVTSFHIKIAELGVYRLFHTLHQPVIIQSLEDPRFYFSRKMFHDSALKTGRLCNLILREDEAEPLPKTLPERDFVRFLSNGAGMIRSIVAQSMMGIGLHIIYLKEEQSLSLGYISTGLEEGMGAMELKSYIKRTIELSKRRIRSGETGVKMLCFISAAMARHQQTAEGAERSAIHQAILESATEASKVGLELLKERAQLEGTPLPSADAEDAEVNNGPIFGSTGSILEGRNPTIFGPLQAMGGFGGYGYGDGMDWMTDWTLDNMPVLGWPDGGQQAWDQGLPTGAVGSAVPAST</sequence>
<accession>A0AA39GMT2</accession>
<feature type="domain" description="Zn(2)-C6 fungal-type" evidence="8">
    <location>
        <begin position="33"/>
        <end position="63"/>
    </location>
</feature>
<dbReference type="Pfam" id="PF04082">
    <property type="entry name" value="Fungal_trans"/>
    <property type="match status" value="1"/>
</dbReference>
<organism evidence="9 10">
    <name type="scientific">Sarocladium strictum</name>
    <name type="common">Black bundle disease fungus</name>
    <name type="synonym">Acremonium strictum</name>
    <dbReference type="NCBI Taxonomy" id="5046"/>
    <lineage>
        <taxon>Eukaryota</taxon>
        <taxon>Fungi</taxon>
        <taxon>Dikarya</taxon>
        <taxon>Ascomycota</taxon>
        <taxon>Pezizomycotina</taxon>
        <taxon>Sordariomycetes</taxon>
        <taxon>Hypocreomycetidae</taxon>
        <taxon>Hypocreales</taxon>
        <taxon>Sarocladiaceae</taxon>
        <taxon>Sarocladium</taxon>
    </lineage>
</organism>
<dbReference type="AlphaFoldDB" id="A0AA39GMT2"/>
<keyword evidence="4" id="KW-0238">DNA-binding</keyword>
<feature type="region of interest" description="Disordered" evidence="7">
    <location>
        <begin position="1"/>
        <end position="32"/>
    </location>
</feature>
<name>A0AA39GMT2_SARSR</name>
<dbReference type="PROSITE" id="PS00463">
    <property type="entry name" value="ZN2_CY6_FUNGAL_1"/>
    <property type="match status" value="1"/>
</dbReference>
<dbReference type="PANTHER" id="PTHR31944:SF131">
    <property type="entry name" value="HEME-RESPONSIVE ZINC FINGER TRANSCRIPTION FACTOR HAP1"/>
    <property type="match status" value="1"/>
</dbReference>
<dbReference type="GO" id="GO:0008270">
    <property type="term" value="F:zinc ion binding"/>
    <property type="evidence" value="ECO:0007669"/>
    <property type="project" value="InterPro"/>
</dbReference>
<dbReference type="InterPro" id="IPR051430">
    <property type="entry name" value="Fungal_TF_Env_Response"/>
</dbReference>
<keyword evidence="10" id="KW-1185">Reference proteome</keyword>
<keyword evidence="3" id="KW-0805">Transcription regulation</keyword>
<dbReference type="GO" id="GO:0006351">
    <property type="term" value="P:DNA-templated transcription"/>
    <property type="evidence" value="ECO:0007669"/>
    <property type="project" value="InterPro"/>
</dbReference>
<feature type="region of interest" description="Disordered" evidence="7">
    <location>
        <begin position="440"/>
        <end position="461"/>
    </location>
</feature>
<feature type="region of interest" description="Disordered" evidence="7">
    <location>
        <begin position="67"/>
        <end position="139"/>
    </location>
</feature>
<dbReference type="InterPro" id="IPR036864">
    <property type="entry name" value="Zn2-C6_fun-type_DNA-bd_sf"/>
</dbReference>
<comment type="caution">
    <text evidence="9">The sequence shown here is derived from an EMBL/GenBank/DDBJ whole genome shotgun (WGS) entry which is preliminary data.</text>
</comment>
<keyword evidence="1" id="KW-0479">Metal-binding</keyword>
<dbReference type="SUPFAM" id="SSF57701">
    <property type="entry name" value="Zn2/Cys6 DNA-binding domain"/>
    <property type="match status" value="1"/>
</dbReference>
<evidence type="ECO:0000256" key="2">
    <source>
        <dbReference type="ARBA" id="ARBA00022833"/>
    </source>
</evidence>
<keyword evidence="2" id="KW-0862">Zinc</keyword>
<proteinExistence type="predicted"/>
<feature type="compositionally biased region" description="Low complexity" evidence="7">
    <location>
        <begin position="115"/>
        <end position="126"/>
    </location>
</feature>
<dbReference type="GO" id="GO:0005634">
    <property type="term" value="C:nucleus"/>
    <property type="evidence" value="ECO:0007669"/>
    <property type="project" value="TreeGrafter"/>
</dbReference>
<dbReference type="PANTHER" id="PTHR31944">
    <property type="entry name" value="HEME-RESPONSIVE ZINC FINGER TRANSCRIPTION FACTOR HAP1"/>
    <property type="match status" value="1"/>
</dbReference>
<evidence type="ECO:0000256" key="7">
    <source>
        <dbReference type="SAM" id="MobiDB-lite"/>
    </source>
</evidence>
<dbReference type="CDD" id="cd00067">
    <property type="entry name" value="GAL4"/>
    <property type="match status" value="1"/>
</dbReference>
<dbReference type="EMBL" id="JAPDFR010000003">
    <property type="protein sequence ID" value="KAK0388857.1"/>
    <property type="molecule type" value="Genomic_DNA"/>
</dbReference>
<dbReference type="SMART" id="SM00906">
    <property type="entry name" value="Fungal_trans"/>
    <property type="match status" value="1"/>
</dbReference>
<dbReference type="Pfam" id="PF00172">
    <property type="entry name" value="Zn_clus"/>
    <property type="match status" value="1"/>
</dbReference>
<keyword evidence="5" id="KW-0804">Transcription</keyword>